<evidence type="ECO:0000256" key="7">
    <source>
        <dbReference type="SAM" id="Phobius"/>
    </source>
</evidence>
<evidence type="ECO:0000256" key="3">
    <source>
        <dbReference type="ARBA" id="ARBA00022475"/>
    </source>
</evidence>
<dbReference type="Pfam" id="PF01554">
    <property type="entry name" value="MatE"/>
    <property type="match status" value="2"/>
</dbReference>
<feature type="transmembrane region" description="Helical" evidence="7">
    <location>
        <begin position="55"/>
        <end position="81"/>
    </location>
</feature>
<feature type="transmembrane region" description="Helical" evidence="7">
    <location>
        <begin position="320"/>
        <end position="341"/>
    </location>
</feature>
<feature type="transmembrane region" description="Helical" evidence="7">
    <location>
        <begin position="195"/>
        <end position="219"/>
    </location>
</feature>
<keyword evidence="3" id="KW-1003">Cell membrane</keyword>
<dbReference type="EMBL" id="FWFR01000003">
    <property type="protein sequence ID" value="SLN69389.1"/>
    <property type="molecule type" value="Genomic_DNA"/>
</dbReference>
<dbReference type="PANTHER" id="PTHR43549:SF3">
    <property type="entry name" value="MULTIDRUG RESISTANCE PROTEIN YPNP-RELATED"/>
    <property type="match status" value="1"/>
</dbReference>
<name>A0A1Y5TTM1_9PROT</name>
<evidence type="ECO:0000256" key="6">
    <source>
        <dbReference type="ARBA" id="ARBA00023136"/>
    </source>
</evidence>
<reference evidence="8 9" key="1">
    <citation type="submission" date="2017-03" db="EMBL/GenBank/DDBJ databases">
        <authorList>
            <person name="Afonso C.L."/>
            <person name="Miller P.J."/>
            <person name="Scott M.A."/>
            <person name="Spackman E."/>
            <person name="Goraichik I."/>
            <person name="Dimitrov K.M."/>
            <person name="Suarez D.L."/>
            <person name="Swayne D.E."/>
        </authorList>
    </citation>
    <scope>NUCLEOTIDE SEQUENCE [LARGE SCALE GENOMIC DNA]</scope>
    <source>
        <strain evidence="8 9">CECT 7691</strain>
    </source>
</reference>
<dbReference type="InterPro" id="IPR052031">
    <property type="entry name" value="Membrane_Transporter-Flippase"/>
</dbReference>
<dbReference type="PIRSF" id="PIRSF006603">
    <property type="entry name" value="DinF"/>
    <property type="match status" value="1"/>
</dbReference>
<dbReference type="GO" id="GO:0015297">
    <property type="term" value="F:antiporter activity"/>
    <property type="evidence" value="ECO:0007669"/>
    <property type="project" value="InterPro"/>
</dbReference>
<sequence>MKQSTDWILTAPIGATLARLAAPNVVAMVFMFATSMAEAWYVGHLGTPALAGLALAFPMFMLTTMLSAGAVGGAIAGAVAQRLGGGDREGAETLAFHAILVAVFLAAASAALFIGAGRPIYVVLGGTGAALEQALAYSDMFFAGCVAVWLSNSLSSIIRATGRMRIAATAMMTAASIQVVVSGLLVFGIGPLPVLGIAGAAIGAVVGYGIAALFQIVYLAKACPEITLRAHGQTIAFRHFASLLRVGLLASISPLSSIATVVVTTGLVSRLGEEALAGYGIGARLEFLMIPLIFGIGAALIMMVGGHFGAGAIARGKRIAWTGAFGAAAITGAIGIILALHPGLWANLFSQSEAVRAACATYLRMVGPFYAFFGLGLALYFASQGARRVFWPVVASVLRLGVVFAGGLYLFADAAPQLEWLFALVAAAMAAYGVATAIAIRFAGWGRGHAPSPAGAPAGHRTA</sequence>
<keyword evidence="6 7" id="KW-0472">Membrane</keyword>
<dbReference type="GO" id="GO:0005886">
    <property type="term" value="C:plasma membrane"/>
    <property type="evidence" value="ECO:0007669"/>
    <property type="project" value="UniProtKB-SubCell"/>
</dbReference>
<proteinExistence type="predicted"/>
<evidence type="ECO:0000256" key="5">
    <source>
        <dbReference type="ARBA" id="ARBA00022989"/>
    </source>
</evidence>
<comment type="subcellular location">
    <subcellularLocation>
        <location evidence="1">Cell inner membrane</location>
        <topology evidence="1">Multi-pass membrane protein</topology>
    </subcellularLocation>
</comment>
<feature type="transmembrane region" description="Helical" evidence="7">
    <location>
        <begin position="361"/>
        <end position="382"/>
    </location>
</feature>
<evidence type="ECO:0000313" key="8">
    <source>
        <dbReference type="EMBL" id="SLN69389.1"/>
    </source>
</evidence>
<feature type="transmembrane region" description="Helical" evidence="7">
    <location>
        <begin position="93"/>
        <end position="114"/>
    </location>
</feature>
<gene>
    <name evidence="8" type="ORF">OCH7691_03186</name>
</gene>
<accession>A0A1Y5TTM1</accession>
<evidence type="ECO:0000256" key="1">
    <source>
        <dbReference type="ARBA" id="ARBA00004429"/>
    </source>
</evidence>
<evidence type="ECO:0000313" key="9">
    <source>
        <dbReference type="Proteomes" id="UP000193200"/>
    </source>
</evidence>
<evidence type="ECO:0000256" key="2">
    <source>
        <dbReference type="ARBA" id="ARBA00022448"/>
    </source>
</evidence>
<dbReference type="AlphaFoldDB" id="A0A1Y5TTM1"/>
<feature type="transmembrane region" description="Helical" evidence="7">
    <location>
        <begin position="418"/>
        <end position="440"/>
    </location>
</feature>
<keyword evidence="9" id="KW-1185">Reference proteome</keyword>
<feature type="transmembrane region" description="Helical" evidence="7">
    <location>
        <begin position="389"/>
        <end position="412"/>
    </location>
</feature>
<keyword evidence="2" id="KW-0813">Transport</keyword>
<feature type="transmembrane region" description="Helical" evidence="7">
    <location>
        <begin position="166"/>
        <end position="189"/>
    </location>
</feature>
<feature type="transmembrane region" description="Helical" evidence="7">
    <location>
        <begin position="21"/>
        <end position="43"/>
    </location>
</feature>
<keyword evidence="4 7" id="KW-0812">Transmembrane</keyword>
<dbReference type="FunCoup" id="A0A1Y5TTM1">
    <property type="interactions" value="87"/>
</dbReference>
<feature type="transmembrane region" description="Helical" evidence="7">
    <location>
        <begin position="134"/>
        <end position="154"/>
    </location>
</feature>
<feature type="transmembrane region" description="Helical" evidence="7">
    <location>
        <begin position="240"/>
        <end position="268"/>
    </location>
</feature>
<dbReference type="GO" id="GO:0042910">
    <property type="term" value="F:xenobiotic transmembrane transporter activity"/>
    <property type="evidence" value="ECO:0007669"/>
    <property type="project" value="InterPro"/>
</dbReference>
<evidence type="ECO:0000256" key="4">
    <source>
        <dbReference type="ARBA" id="ARBA00022692"/>
    </source>
</evidence>
<organism evidence="8 9">
    <name type="scientific">Oceanibacterium hippocampi</name>
    <dbReference type="NCBI Taxonomy" id="745714"/>
    <lineage>
        <taxon>Bacteria</taxon>
        <taxon>Pseudomonadati</taxon>
        <taxon>Pseudomonadota</taxon>
        <taxon>Alphaproteobacteria</taxon>
        <taxon>Sneathiellales</taxon>
        <taxon>Sneathiellaceae</taxon>
        <taxon>Oceanibacterium</taxon>
    </lineage>
</organism>
<dbReference type="PANTHER" id="PTHR43549">
    <property type="entry name" value="MULTIDRUG RESISTANCE PROTEIN YPNP-RELATED"/>
    <property type="match status" value="1"/>
</dbReference>
<dbReference type="InterPro" id="IPR002528">
    <property type="entry name" value="MATE_fam"/>
</dbReference>
<feature type="transmembrane region" description="Helical" evidence="7">
    <location>
        <begin position="288"/>
        <end position="308"/>
    </location>
</feature>
<dbReference type="InParanoid" id="A0A1Y5TTM1"/>
<protein>
    <submittedName>
        <fullName evidence="8">Multidrug efflux protein</fullName>
    </submittedName>
</protein>
<dbReference type="InterPro" id="IPR048279">
    <property type="entry name" value="MdtK-like"/>
</dbReference>
<dbReference type="Proteomes" id="UP000193200">
    <property type="component" value="Unassembled WGS sequence"/>
</dbReference>
<keyword evidence="5 7" id="KW-1133">Transmembrane helix</keyword>
<dbReference type="RefSeq" id="WP_176245103.1">
    <property type="nucleotide sequence ID" value="NZ_FWFR01000003.1"/>
</dbReference>